<feature type="compositionally biased region" description="Low complexity" evidence="1">
    <location>
        <begin position="335"/>
        <end position="345"/>
    </location>
</feature>
<evidence type="ECO:0000256" key="2">
    <source>
        <dbReference type="SAM" id="Phobius"/>
    </source>
</evidence>
<keyword evidence="2" id="KW-0812">Transmembrane</keyword>
<feature type="transmembrane region" description="Helical" evidence="2">
    <location>
        <begin position="181"/>
        <end position="201"/>
    </location>
</feature>
<feature type="compositionally biased region" description="Basic and acidic residues" evidence="1">
    <location>
        <begin position="304"/>
        <end position="317"/>
    </location>
</feature>
<sequence length="374" mass="41679">MDLEKGLEQQHEEEKLHKKKKRFAFNGNILKFSQDPIEIDVARIQSKLKYKYILVFFLALCIILTSISVSGCSNSSKGSANNFLMQLRYAAYEQPQLSGDGIVNTDAYTTWNSNVENKTDMTVRIGYFGTCTRSTLQTSSTAHHNWFCTRNVTLLASIIDVPTQDPFNVIYLMNNVRNHHVSPAILIVSVCINFIALVFLLRASLKRPSLYFISTGLTVFACTLGLIGMVWQQASVDTAVSVARNLSNNSIVAHSGRIPAGLGWTSIFLLFCTAIGIVCLVLSEKQALLLYNDIGEDIGDPEAAHHIPEEFSPDHSPQHQHNANQSSSHSHHEQQQQQLQHPQSLVTHESLSIPGNLHSHRVPYPLDEGIPKAY</sequence>
<evidence type="ECO:0000256" key="1">
    <source>
        <dbReference type="SAM" id="MobiDB-lite"/>
    </source>
</evidence>
<feature type="transmembrane region" description="Helical" evidence="2">
    <location>
        <begin position="262"/>
        <end position="282"/>
    </location>
</feature>
<dbReference type="OrthoDB" id="3550957at2759"/>
<dbReference type="Gene3D" id="1.20.140.150">
    <property type="match status" value="1"/>
</dbReference>
<dbReference type="GO" id="GO:0000747">
    <property type="term" value="P:conjugation with cellular fusion"/>
    <property type="evidence" value="ECO:0007669"/>
    <property type="project" value="TreeGrafter"/>
</dbReference>
<name>A0A5E8C6A5_9ASCO</name>
<dbReference type="PANTHER" id="PTHR28092:SF1">
    <property type="entry name" value="FACTOR-INDUCED GENE 1 PROTEIN"/>
    <property type="match status" value="1"/>
</dbReference>
<evidence type="ECO:0000313" key="4">
    <source>
        <dbReference type="Proteomes" id="UP000398389"/>
    </source>
</evidence>
<evidence type="ECO:0000313" key="3">
    <source>
        <dbReference type="EMBL" id="VVT57521.1"/>
    </source>
</evidence>
<reference evidence="3 4" key="1">
    <citation type="submission" date="2019-09" db="EMBL/GenBank/DDBJ databases">
        <authorList>
            <person name="Brejova B."/>
        </authorList>
    </citation>
    <scope>NUCLEOTIDE SEQUENCE [LARGE SCALE GENOMIC DNA]</scope>
</reference>
<dbReference type="AlphaFoldDB" id="A0A5E8C6A5"/>
<proteinExistence type="predicted"/>
<feature type="transmembrane region" description="Helical" evidence="2">
    <location>
        <begin position="52"/>
        <end position="71"/>
    </location>
</feature>
<dbReference type="Proteomes" id="UP000398389">
    <property type="component" value="Unassembled WGS sequence"/>
</dbReference>
<protein>
    <submittedName>
        <fullName evidence="3">Uncharacterized protein</fullName>
    </submittedName>
</protein>
<feature type="compositionally biased region" description="Low complexity" evidence="1">
    <location>
        <begin position="319"/>
        <end position="328"/>
    </location>
</feature>
<keyword evidence="2" id="KW-1133">Transmembrane helix</keyword>
<dbReference type="EMBL" id="CABVLU010000005">
    <property type="protein sequence ID" value="VVT57521.1"/>
    <property type="molecule type" value="Genomic_DNA"/>
</dbReference>
<dbReference type="Pfam" id="PF12351">
    <property type="entry name" value="Fig1"/>
    <property type="match status" value="1"/>
</dbReference>
<gene>
    <name evidence="3" type="ORF">SAPINGB_P005737</name>
</gene>
<dbReference type="PANTHER" id="PTHR28092">
    <property type="entry name" value="FACTOR-INDUCED GENE 1 PROTEIN"/>
    <property type="match status" value="1"/>
</dbReference>
<dbReference type="GeneID" id="43584551"/>
<dbReference type="InterPro" id="IPR033481">
    <property type="entry name" value="Dni1/Fig1"/>
</dbReference>
<keyword evidence="4" id="KW-1185">Reference proteome</keyword>
<dbReference type="GO" id="GO:0016020">
    <property type="term" value="C:membrane"/>
    <property type="evidence" value="ECO:0007669"/>
    <property type="project" value="InterPro"/>
</dbReference>
<dbReference type="RefSeq" id="XP_031856342.1">
    <property type="nucleotide sequence ID" value="XM_032000451.1"/>
</dbReference>
<dbReference type="GO" id="GO:0043332">
    <property type="term" value="C:mating projection tip"/>
    <property type="evidence" value="ECO:0007669"/>
    <property type="project" value="TreeGrafter"/>
</dbReference>
<organism evidence="3 4">
    <name type="scientific">Magnusiomyces paraingens</name>
    <dbReference type="NCBI Taxonomy" id="2606893"/>
    <lineage>
        <taxon>Eukaryota</taxon>
        <taxon>Fungi</taxon>
        <taxon>Dikarya</taxon>
        <taxon>Ascomycota</taxon>
        <taxon>Saccharomycotina</taxon>
        <taxon>Dipodascomycetes</taxon>
        <taxon>Dipodascales</taxon>
        <taxon>Dipodascaceae</taxon>
        <taxon>Magnusiomyces</taxon>
    </lineage>
</organism>
<feature type="region of interest" description="Disordered" evidence="1">
    <location>
        <begin position="304"/>
        <end position="374"/>
    </location>
</feature>
<feature type="transmembrane region" description="Helical" evidence="2">
    <location>
        <begin position="210"/>
        <end position="231"/>
    </location>
</feature>
<keyword evidence="2" id="KW-0472">Membrane</keyword>
<accession>A0A5E8C6A5</accession>